<dbReference type="InterPro" id="IPR029044">
    <property type="entry name" value="Nucleotide-diphossugar_trans"/>
</dbReference>
<dbReference type="SMART" id="SM00220">
    <property type="entry name" value="S_TKc"/>
    <property type="match status" value="1"/>
</dbReference>
<dbReference type="Pfam" id="PF00857">
    <property type="entry name" value="Isochorismatase"/>
    <property type="match status" value="1"/>
</dbReference>
<dbReference type="SUPFAM" id="SSF53448">
    <property type="entry name" value="Nucleotide-diphospho-sugar transferases"/>
    <property type="match status" value="1"/>
</dbReference>
<dbReference type="Pfam" id="PF00069">
    <property type="entry name" value="Pkinase"/>
    <property type="match status" value="1"/>
</dbReference>
<keyword evidence="4" id="KW-1185">Reference proteome</keyword>
<dbReference type="InterPro" id="IPR000719">
    <property type="entry name" value="Prot_kinase_dom"/>
</dbReference>
<dbReference type="PANTHER" id="PTHR40267">
    <property type="entry name" value="BLR3294 PROTEIN"/>
    <property type="match status" value="1"/>
</dbReference>
<comment type="similarity">
    <text evidence="1">Belongs to the isochorismatase family.</text>
</comment>
<dbReference type="PANTHER" id="PTHR40267:SF1">
    <property type="entry name" value="BLR3294 PROTEIN"/>
    <property type="match status" value="1"/>
</dbReference>
<comment type="caution">
    <text evidence="3">The sequence shown here is derived from an EMBL/GenBank/DDBJ whole genome shotgun (WGS) entry which is preliminary data.</text>
</comment>
<dbReference type="InterPro" id="IPR053714">
    <property type="entry name" value="Iso_Racemase_Enz_sf"/>
</dbReference>
<dbReference type="Gene3D" id="3.40.50.850">
    <property type="entry name" value="Isochorismatase-like"/>
    <property type="match status" value="1"/>
</dbReference>
<dbReference type="GO" id="GO:0004672">
    <property type="term" value="F:protein kinase activity"/>
    <property type="evidence" value="ECO:0007669"/>
    <property type="project" value="InterPro"/>
</dbReference>
<sequence length="1242" mass="137693">MVPASSSSISRPSEKWLRRFETLGIRVVTVPEVIPSPAVLAAMEKDRAHLASQGILEVLQPIAYGGAFAKIHAWDRELFGSYEKVVLLDGDIVAKKSIRRLLTLEPLAASRDLMDAFNYGVLVLRPDAKIHAQLQQLLTSASAADVERYSTRQRGQAGICDQTLVAGYLAAHHGPVHFFEDLRKSSREHPQSWMLSTEFNLVVSYRSKERCEEPKEAKRVEAARPLLDTQARALTLKPTVQSGPMWDLQLHHLHVDPEKKNQGSNNRLLRAKLPGCCTVQEIVETTVSKFSDDSTSTGIDCVVTDNALMIVFSLRSIIAVPLYMTLIAAKRLNDETALIAIIRASGSDATSDKDQDIDRRAVMMTCPTHQLEDFLEFLSARGCIRSDLSSCYDFRNTEDLFKHRRQEPVDLDTGFFSTVFPAVRRSSQLSKFGLAAIKVKFATTQYFQIKHELLMLCSVQGNPSIIGFHGTFKSNHPVAGEMYHLATDWYELDVSWLVSERHKVPEYRATEIISDVIQALHHLDSCGICHRDVKPQNIRLTDTWKAVLVEFGSAAYVVDDARLAEVVGSPGYMPPETLLGRCAGIPGDVFAAGIVLFFMLAGQTPFGEPEAASLRLMEMDDELDCSLIAFCSATCQSLVKQMTRRRSQARLTPKELFASHIVTAAAVSNARHWTSWGQTECLSSRLPDMEGKDGYRHWTSWGQTECLSSRLPDMEGKDGYRKGLPVIYTRVLYDPNFGGKDGGVFIQKVPFLSTWIEGNKMCDIVPELPVQPGDHVLVKQYPSAFFGTSLASMLTALRVDTIILTGCSTSGCIRATATDAMQNGFRVVVPRQCVGDRTPEVHEANLFDINAKVGDVMDRSEVLLHLSSLADSSEPAAKKQAASKRQKTSPVELNDGVTDFKKGQRDFTAAKGQESKALCADFVNETKEYTNGVVAKNTWRSHAGPLTGELVRIPDVNSGYPKSVFPAKWEEGAALPTKYEAFEIGNGFPDQNEFRMKFGVIIPSTNTTVEYDFWSMIMGQNKEVCKGIGFHVSGILIDNPKLATDEDMLNFLTMFRKQLLSTVDRLMTAEPQYIIMGMSLETFFGGWEGNKEFKAELTERTGLNIATGAEACKASLEKFGAKRITIITPYQEIGDKNVVKFFTEIGFEVVRIAGLKCGSATDIAHVPEAWCEKVIRENLVLPGIDAIVQCGTNLAMVPLADRLERELGIPIIAINVACLWFGMREAGIDAKLQGCTRLFREH</sequence>
<protein>
    <recommendedName>
        <fullName evidence="2">Protein kinase domain-containing protein</fullName>
    </recommendedName>
</protein>
<dbReference type="Gene3D" id="3.40.50.12500">
    <property type="match status" value="1"/>
</dbReference>
<evidence type="ECO:0000259" key="2">
    <source>
        <dbReference type="PROSITE" id="PS50011"/>
    </source>
</evidence>
<reference evidence="3" key="1">
    <citation type="submission" date="2021-02" db="EMBL/GenBank/DDBJ databases">
        <authorList>
            <person name="Dougan E. K."/>
            <person name="Rhodes N."/>
            <person name="Thang M."/>
            <person name="Chan C."/>
        </authorList>
    </citation>
    <scope>NUCLEOTIDE SEQUENCE</scope>
</reference>
<dbReference type="InterPro" id="IPR011009">
    <property type="entry name" value="Kinase-like_dom_sf"/>
</dbReference>
<dbReference type="Pfam" id="PF17645">
    <property type="entry name" value="Amdase"/>
    <property type="match status" value="1"/>
</dbReference>
<dbReference type="SUPFAM" id="SSF56112">
    <property type="entry name" value="Protein kinase-like (PK-like)"/>
    <property type="match status" value="1"/>
</dbReference>
<evidence type="ECO:0000256" key="1">
    <source>
        <dbReference type="ARBA" id="ARBA00006336"/>
    </source>
</evidence>
<dbReference type="Gene3D" id="1.10.510.10">
    <property type="entry name" value="Transferase(Phosphotransferase) domain 1"/>
    <property type="match status" value="1"/>
</dbReference>
<dbReference type="InterPro" id="IPR000868">
    <property type="entry name" value="Isochorismatase-like_dom"/>
</dbReference>
<accession>A0A813HWF5</accession>
<dbReference type="InterPro" id="IPR036380">
    <property type="entry name" value="Isochorismatase-like_sf"/>
</dbReference>
<evidence type="ECO:0000313" key="4">
    <source>
        <dbReference type="Proteomes" id="UP000654075"/>
    </source>
</evidence>
<dbReference type="AlphaFoldDB" id="A0A813HWF5"/>
<name>A0A813HWF5_POLGL</name>
<evidence type="ECO:0000313" key="3">
    <source>
        <dbReference type="EMBL" id="CAE8642076.1"/>
    </source>
</evidence>
<dbReference type="EMBL" id="CAJNNV010033093">
    <property type="protein sequence ID" value="CAE8642076.1"/>
    <property type="molecule type" value="Genomic_DNA"/>
</dbReference>
<dbReference type="Proteomes" id="UP000654075">
    <property type="component" value="Unassembled WGS sequence"/>
</dbReference>
<feature type="domain" description="Protein kinase" evidence="2">
    <location>
        <begin position="405"/>
        <end position="663"/>
    </location>
</feature>
<dbReference type="GO" id="GO:0005524">
    <property type="term" value="F:ATP binding"/>
    <property type="evidence" value="ECO:0007669"/>
    <property type="project" value="InterPro"/>
</dbReference>
<dbReference type="OrthoDB" id="75710at2759"/>
<proteinExistence type="inferred from homology"/>
<dbReference type="PROSITE" id="PS50011">
    <property type="entry name" value="PROTEIN_KINASE_DOM"/>
    <property type="match status" value="1"/>
</dbReference>
<dbReference type="InterPro" id="IPR026286">
    <property type="entry name" value="MaiA/AMDase"/>
</dbReference>
<dbReference type="Gene3D" id="3.90.550.10">
    <property type="entry name" value="Spore Coat Polysaccharide Biosynthesis Protein SpsA, Chain A"/>
    <property type="match status" value="1"/>
</dbReference>
<gene>
    <name evidence="3" type="ORF">PGLA1383_LOCUS56619</name>
</gene>
<dbReference type="SUPFAM" id="SSF52499">
    <property type="entry name" value="Isochorismatase-like hydrolases"/>
    <property type="match status" value="1"/>
</dbReference>
<organism evidence="3 4">
    <name type="scientific">Polarella glacialis</name>
    <name type="common">Dinoflagellate</name>
    <dbReference type="NCBI Taxonomy" id="89957"/>
    <lineage>
        <taxon>Eukaryota</taxon>
        <taxon>Sar</taxon>
        <taxon>Alveolata</taxon>
        <taxon>Dinophyceae</taxon>
        <taxon>Suessiales</taxon>
        <taxon>Suessiaceae</taxon>
        <taxon>Polarella</taxon>
    </lineage>
</organism>